<evidence type="ECO:0000313" key="2">
    <source>
        <dbReference type="EMBL" id="SFF98332.1"/>
    </source>
</evidence>
<organism evidence="2 3">
    <name type="scientific">Sporolactobacillus nakayamae</name>
    <dbReference type="NCBI Taxonomy" id="269670"/>
    <lineage>
        <taxon>Bacteria</taxon>
        <taxon>Bacillati</taxon>
        <taxon>Bacillota</taxon>
        <taxon>Bacilli</taxon>
        <taxon>Bacillales</taxon>
        <taxon>Sporolactobacillaceae</taxon>
        <taxon>Sporolactobacillus</taxon>
    </lineage>
</organism>
<proteinExistence type="predicted"/>
<dbReference type="PANTHER" id="PTHR35333">
    <property type="entry name" value="BETA-LACTAMASE"/>
    <property type="match status" value="1"/>
</dbReference>
<evidence type="ECO:0000313" key="3">
    <source>
        <dbReference type="Proteomes" id="UP000198752"/>
    </source>
</evidence>
<protein>
    <submittedName>
        <fullName evidence="2">Beta-lactamase class A</fullName>
    </submittedName>
</protein>
<keyword evidence="3" id="KW-1185">Reference proteome</keyword>
<dbReference type="InterPro" id="IPR045155">
    <property type="entry name" value="Beta-lactam_cat"/>
</dbReference>
<dbReference type="InterPro" id="IPR000871">
    <property type="entry name" value="Beta-lactam_class-A"/>
</dbReference>
<dbReference type="Pfam" id="PF13354">
    <property type="entry name" value="Beta-lactamase2"/>
    <property type="match status" value="1"/>
</dbReference>
<dbReference type="EMBL" id="FOOY01000003">
    <property type="protein sequence ID" value="SFF98332.1"/>
    <property type="molecule type" value="Genomic_DNA"/>
</dbReference>
<name>A0A1I2N3J3_9BACL</name>
<evidence type="ECO:0000259" key="1">
    <source>
        <dbReference type="Pfam" id="PF13354"/>
    </source>
</evidence>
<dbReference type="PANTHER" id="PTHR35333:SF3">
    <property type="entry name" value="BETA-LACTAMASE-TYPE TRANSPEPTIDASE FOLD CONTAINING PROTEIN"/>
    <property type="match status" value="1"/>
</dbReference>
<dbReference type="AlphaFoldDB" id="A0A1I2N3J3"/>
<dbReference type="STRING" id="269670.SAMN02982927_00267"/>
<dbReference type="OrthoDB" id="9775096at2"/>
<dbReference type="Proteomes" id="UP000198752">
    <property type="component" value="Unassembled WGS sequence"/>
</dbReference>
<accession>A0A1I2N3J3</accession>
<dbReference type="GO" id="GO:0030655">
    <property type="term" value="P:beta-lactam antibiotic catabolic process"/>
    <property type="evidence" value="ECO:0007669"/>
    <property type="project" value="InterPro"/>
</dbReference>
<dbReference type="GO" id="GO:0008800">
    <property type="term" value="F:beta-lactamase activity"/>
    <property type="evidence" value="ECO:0007669"/>
    <property type="project" value="InterPro"/>
</dbReference>
<reference evidence="3" key="1">
    <citation type="submission" date="2016-10" db="EMBL/GenBank/DDBJ databases">
        <authorList>
            <person name="Varghese N."/>
            <person name="Submissions S."/>
        </authorList>
    </citation>
    <scope>NUCLEOTIDE SEQUENCE [LARGE SCALE GENOMIC DNA]</scope>
    <source>
        <strain evidence="3">ATCC 700379</strain>
    </source>
</reference>
<feature type="domain" description="Beta-lactamase class A catalytic" evidence="1">
    <location>
        <begin position="31"/>
        <end position="235"/>
    </location>
</feature>
<sequence length="267" mass="30030">MIDLNDDLYKAIMDIVYKLDGHIAIEAIGSDGFALGYKENVPMLSASLIKLPILLYVYKGLNGSSDMLNQTITLSKNQIVGGSGVLQVLSAHEWKVKDLLALMINVSDNTATNLIMDFFGIDPIQAWIEEQGLVETRVERKMMDEFAQQEGRTNWISAHDANWMIRRIFSKSDPLPDEVQSWLVHQQFRDKLPGLFDEKIQPVTVYNKTGEMENIDHDAAYFYCNGHSMALTVMTSGLENRQDALFAIQKIGNLAAHYLIELSKSVG</sequence>
<dbReference type="Gene3D" id="3.40.710.10">
    <property type="entry name" value="DD-peptidase/beta-lactamase superfamily"/>
    <property type="match status" value="1"/>
</dbReference>
<dbReference type="InterPro" id="IPR012338">
    <property type="entry name" value="Beta-lactam/transpept-like"/>
</dbReference>
<dbReference type="SUPFAM" id="SSF56601">
    <property type="entry name" value="beta-lactamase/transpeptidase-like"/>
    <property type="match status" value="1"/>
</dbReference>
<dbReference type="GO" id="GO:0046677">
    <property type="term" value="P:response to antibiotic"/>
    <property type="evidence" value="ECO:0007669"/>
    <property type="project" value="InterPro"/>
</dbReference>
<dbReference type="RefSeq" id="WP_093669288.1">
    <property type="nucleotide sequence ID" value="NZ_FOOY01000003.1"/>
</dbReference>
<gene>
    <name evidence="2" type="ORF">SAMN02982927_00267</name>
</gene>